<evidence type="ECO:0000256" key="4">
    <source>
        <dbReference type="ARBA" id="ARBA00022692"/>
    </source>
</evidence>
<evidence type="ECO:0000256" key="6">
    <source>
        <dbReference type="ARBA" id="ARBA00023136"/>
    </source>
</evidence>
<dbReference type="InterPro" id="IPR017452">
    <property type="entry name" value="GPCR_Rhodpsn_7TM"/>
</dbReference>
<gene>
    <name evidence="11" type="ORF">EB796_019265</name>
</gene>
<dbReference type="PROSITE" id="PS50262">
    <property type="entry name" value="G_PROTEIN_RECEP_F1_2"/>
    <property type="match status" value="1"/>
</dbReference>
<dbReference type="SUPFAM" id="SSF81321">
    <property type="entry name" value="Family A G protein-coupled receptor-like"/>
    <property type="match status" value="1"/>
</dbReference>
<keyword evidence="8" id="KW-0675">Receptor</keyword>
<feature type="transmembrane region" description="Helical" evidence="9">
    <location>
        <begin position="98"/>
        <end position="125"/>
    </location>
</feature>
<dbReference type="Proteomes" id="UP000593567">
    <property type="component" value="Unassembled WGS sequence"/>
</dbReference>
<dbReference type="PRINTS" id="PR00237">
    <property type="entry name" value="GPCRRHODOPSN"/>
</dbReference>
<comment type="subcellular location">
    <subcellularLocation>
        <location evidence="2">Membrane</location>
    </subcellularLocation>
</comment>
<keyword evidence="8" id="KW-0297">G-protein coupled receptor</keyword>
<evidence type="ECO:0000256" key="9">
    <source>
        <dbReference type="SAM" id="Phobius"/>
    </source>
</evidence>
<dbReference type="PRINTS" id="PR01846">
    <property type="entry name" value="TRHRFAMILY"/>
</dbReference>
<proteinExistence type="inferred from homology"/>
<feature type="transmembrane region" description="Helical" evidence="9">
    <location>
        <begin position="146"/>
        <end position="167"/>
    </location>
</feature>
<evidence type="ECO:0000256" key="8">
    <source>
        <dbReference type="RuleBase" id="RU000688"/>
    </source>
</evidence>
<dbReference type="PANTHER" id="PTHR46061:SF3">
    <property type="entry name" value="THYROTROPIN-RELEASING HORMONE RECEPTOR"/>
    <property type="match status" value="1"/>
</dbReference>
<comment type="function">
    <text evidence="1">Receptor for thyrotropin-releasing hormone (TRH). Upon ligand binding, this G-protein-coupled receptor triggers activation of the phosphatidylinositol (IP3)-calcium-protein kinase C (PKC) pathway.</text>
</comment>
<dbReference type="Pfam" id="PF00001">
    <property type="entry name" value="7tm_1"/>
    <property type="match status" value="1"/>
</dbReference>
<feature type="transmembrane region" description="Helical" evidence="9">
    <location>
        <begin position="196"/>
        <end position="220"/>
    </location>
</feature>
<feature type="transmembrane region" description="Helical" evidence="9">
    <location>
        <begin position="28"/>
        <end position="52"/>
    </location>
</feature>
<organism evidence="11 12">
    <name type="scientific">Bugula neritina</name>
    <name type="common">Brown bryozoan</name>
    <name type="synonym">Sertularia neritina</name>
    <dbReference type="NCBI Taxonomy" id="10212"/>
    <lineage>
        <taxon>Eukaryota</taxon>
        <taxon>Metazoa</taxon>
        <taxon>Spiralia</taxon>
        <taxon>Lophotrochozoa</taxon>
        <taxon>Bryozoa</taxon>
        <taxon>Gymnolaemata</taxon>
        <taxon>Cheilostomatida</taxon>
        <taxon>Flustrina</taxon>
        <taxon>Buguloidea</taxon>
        <taxon>Bugulidae</taxon>
        <taxon>Bugula</taxon>
    </lineage>
</organism>
<name>A0A7J7J833_BUGNE</name>
<comment type="similarity">
    <text evidence="8">Belongs to the G-protein coupled receptor 1 family.</text>
</comment>
<dbReference type="PANTHER" id="PTHR46061">
    <property type="entry name" value="THYROTROPIN-RELEASING HORMONE RECEPTOR"/>
    <property type="match status" value="1"/>
</dbReference>
<dbReference type="AlphaFoldDB" id="A0A7J7J833"/>
<dbReference type="PROSITE" id="PS00237">
    <property type="entry name" value="G_PROTEIN_RECEP_F1_1"/>
    <property type="match status" value="1"/>
</dbReference>
<keyword evidence="5 9" id="KW-1133">Transmembrane helix</keyword>
<evidence type="ECO:0000259" key="10">
    <source>
        <dbReference type="PROSITE" id="PS50262"/>
    </source>
</evidence>
<evidence type="ECO:0000256" key="2">
    <source>
        <dbReference type="ARBA" id="ARBA00004370"/>
    </source>
</evidence>
<keyword evidence="6 9" id="KW-0472">Membrane</keyword>
<feature type="transmembrane region" description="Helical" evidence="9">
    <location>
        <begin position="279"/>
        <end position="297"/>
    </location>
</feature>
<keyword evidence="12" id="KW-1185">Reference proteome</keyword>
<comment type="caution">
    <text evidence="11">The sequence shown here is derived from an EMBL/GenBank/DDBJ whole genome shotgun (WGS) entry which is preliminary data.</text>
</comment>
<evidence type="ECO:0000256" key="7">
    <source>
        <dbReference type="ARBA" id="ARBA00032251"/>
    </source>
</evidence>
<sequence>MGSELSLNSTILISEPNEAVDFSSTYQIVATLLLIIVFLTGLLGNLLVIVVVIRSEEMRTITNFYLVSLACSDVLILLSCTLPAIFDSFFYRGQFFLGPVFCAIFIFLQYLGINTSALCITAFTVERYIGICHPIRAQSLCTHHRAKLVILSLWVFGVLYHSSWLYLATTFPYRLVDENLTIQTCTYRVERDEYAYIYMVDLVLFYILPLAVTCTLYTLIARTLCHSARGLKMSLTSPNLQEKPETQHLKKDKLEIRCTVHKGVGVEAAKRVQAARLQVVKMLIVVTVLFAVLWLPYRSWVVYNSFAAEHKRFYNDWFYLFIKIMAYTNSAMNPILYSAMSKKFRHAFITQICISKLFPIENDTKGSRTICKSSEHGRNSLRPRSTVLIINDPSELEPSPTVQNV</sequence>
<evidence type="ECO:0000313" key="12">
    <source>
        <dbReference type="Proteomes" id="UP000593567"/>
    </source>
</evidence>
<evidence type="ECO:0000313" key="11">
    <source>
        <dbReference type="EMBL" id="KAF6022419.1"/>
    </source>
</evidence>
<dbReference type="EMBL" id="VXIV02002852">
    <property type="protein sequence ID" value="KAF6022419.1"/>
    <property type="molecule type" value="Genomic_DNA"/>
</dbReference>
<dbReference type="OrthoDB" id="5987936at2759"/>
<dbReference type="InterPro" id="IPR000276">
    <property type="entry name" value="GPCR_Rhodpsn"/>
</dbReference>
<dbReference type="PRINTS" id="PR00751">
    <property type="entry name" value="THYROLIBRINR"/>
</dbReference>
<feature type="transmembrane region" description="Helical" evidence="9">
    <location>
        <begin position="64"/>
        <end position="86"/>
    </location>
</feature>
<dbReference type="InterPro" id="IPR002120">
    <property type="entry name" value="TRH_rcpt_1"/>
</dbReference>
<keyword evidence="8" id="KW-0807">Transducer</keyword>
<dbReference type="GO" id="GO:0016020">
    <property type="term" value="C:membrane"/>
    <property type="evidence" value="ECO:0007669"/>
    <property type="project" value="UniProtKB-SubCell"/>
</dbReference>
<feature type="transmembrane region" description="Helical" evidence="9">
    <location>
        <begin position="317"/>
        <end position="337"/>
    </location>
</feature>
<accession>A0A7J7J833</accession>
<feature type="domain" description="G-protein coupled receptors family 1 profile" evidence="10">
    <location>
        <begin position="44"/>
        <end position="337"/>
    </location>
</feature>
<evidence type="ECO:0000256" key="3">
    <source>
        <dbReference type="ARBA" id="ARBA00018873"/>
    </source>
</evidence>
<dbReference type="Gene3D" id="1.20.1070.10">
    <property type="entry name" value="Rhodopsin 7-helix transmembrane proteins"/>
    <property type="match status" value="1"/>
</dbReference>
<dbReference type="GO" id="GO:0004997">
    <property type="term" value="F:thyrotropin-releasing hormone receptor activity"/>
    <property type="evidence" value="ECO:0007669"/>
    <property type="project" value="InterPro"/>
</dbReference>
<protein>
    <recommendedName>
        <fullName evidence="3">Thyrotropin-releasing hormone receptor</fullName>
    </recommendedName>
    <alternativeName>
        <fullName evidence="7">Thyroliberin receptor</fullName>
    </alternativeName>
</protein>
<keyword evidence="4 8" id="KW-0812">Transmembrane</keyword>
<evidence type="ECO:0000256" key="1">
    <source>
        <dbReference type="ARBA" id="ARBA00004100"/>
    </source>
</evidence>
<evidence type="ECO:0000256" key="5">
    <source>
        <dbReference type="ARBA" id="ARBA00022989"/>
    </source>
</evidence>
<reference evidence="11" key="1">
    <citation type="submission" date="2020-06" db="EMBL/GenBank/DDBJ databases">
        <title>Draft genome of Bugula neritina, a colonial animal packing powerful symbionts and potential medicines.</title>
        <authorList>
            <person name="Rayko M."/>
        </authorList>
    </citation>
    <scope>NUCLEOTIDE SEQUENCE [LARGE SCALE GENOMIC DNA]</scope>
    <source>
        <strain evidence="11">Kwan_BN1</strain>
    </source>
</reference>